<accession>A0A6P1YIG0</accession>
<protein>
    <submittedName>
        <fullName evidence="1">Uncharacterized protein</fullName>
    </submittedName>
</protein>
<dbReference type="EMBL" id="CP048630">
    <property type="protein sequence ID" value="QIB33128.1"/>
    <property type="molecule type" value="Genomic_DNA"/>
</dbReference>
<name>A0A6P1YIG0_9HYPH</name>
<reference evidence="1 2" key="1">
    <citation type="submission" date="2020-02" db="EMBL/GenBank/DDBJ databases">
        <authorList>
            <person name="Li G."/>
        </authorList>
    </citation>
    <scope>NUCLEOTIDE SEQUENCE [LARGE SCALE GENOMIC DNA]</scope>
    <source>
        <strain evidence="1 2">DSM 102029</strain>
    </source>
</reference>
<sequence length="109" mass="11548">MAQLNDHSLKYSAVAVASSGDALAYAPAPGTATNPLKAMPAQRHPADGRVVAVWAQGLVDSRHFADDASDNSIKANLRWRFRAATRHLLVPAVLTAVLDSGEHAHDAAR</sequence>
<organism evidence="1 2">
    <name type="scientific">Ancylobacter pratisalsi</name>
    <dbReference type="NCBI Taxonomy" id="1745854"/>
    <lineage>
        <taxon>Bacteria</taxon>
        <taxon>Pseudomonadati</taxon>
        <taxon>Pseudomonadota</taxon>
        <taxon>Alphaproteobacteria</taxon>
        <taxon>Hyphomicrobiales</taxon>
        <taxon>Xanthobacteraceae</taxon>
        <taxon>Ancylobacter</taxon>
    </lineage>
</organism>
<evidence type="ECO:0000313" key="2">
    <source>
        <dbReference type="Proteomes" id="UP000464751"/>
    </source>
</evidence>
<proteinExistence type="predicted"/>
<dbReference type="KEGG" id="apra:G3A50_04965"/>
<gene>
    <name evidence="1" type="ORF">G3A50_04965</name>
</gene>
<dbReference type="Proteomes" id="UP000464751">
    <property type="component" value="Chromosome"/>
</dbReference>
<dbReference type="RefSeq" id="WP_163074226.1">
    <property type="nucleotide sequence ID" value="NZ_CP048630.1"/>
</dbReference>
<keyword evidence="2" id="KW-1185">Reference proteome</keyword>
<evidence type="ECO:0000313" key="1">
    <source>
        <dbReference type="EMBL" id="QIB33128.1"/>
    </source>
</evidence>
<dbReference type="AlphaFoldDB" id="A0A6P1YIG0"/>